<name>G5KFS5_9STRE</name>
<evidence type="ECO:0000313" key="2">
    <source>
        <dbReference type="Proteomes" id="UP000005388"/>
    </source>
</evidence>
<dbReference type="Proteomes" id="UP000005388">
    <property type="component" value="Unassembled WGS sequence"/>
</dbReference>
<accession>G5KFS5</accession>
<gene>
    <name evidence="1" type="ORF">STRUR_1083</name>
</gene>
<comment type="caution">
    <text evidence="1">The sequence shown here is derived from an EMBL/GenBank/DDBJ whole genome shotgun (WGS) entry which is preliminary data.</text>
</comment>
<dbReference type="EMBL" id="AEUZ02000001">
    <property type="protein sequence ID" value="EHJ57531.1"/>
    <property type="molecule type" value="Genomic_DNA"/>
</dbReference>
<protein>
    <submittedName>
        <fullName evidence="1">Uncharacterized protein</fullName>
    </submittedName>
</protein>
<keyword evidence="2" id="KW-1185">Reference proteome</keyword>
<dbReference type="STRING" id="764291.STRUR_1083"/>
<dbReference type="AlphaFoldDB" id="G5KFS5"/>
<reference evidence="1 2" key="1">
    <citation type="journal article" date="2014" name="Int. J. Syst. Evol. Microbiol.">
        <title>Phylogenomics and the dynamic genome evolution of the genus Streptococcus.</title>
        <authorList>
            <consortium name="The Broad Institute Genome Sequencing Platform"/>
            <person name="Richards V.P."/>
            <person name="Palmer S.R."/>
            <person name="Pavinski Bitar P.D."/>
            <person name="Qin X."/>
            <person name="Weinstock G.M."/>
            <person name="Highlander S.K."/>
            <person name="Town C.D."/>
            <person name="Burne R.A."/>
            <person name="Stanhope M.J."/>
        </authorList>
    </citation>
    <scope>NUCLEOTIDE SEQUENCE [LARGE SCALE GENOMIC DNA]</scope>
    <source>
        <strain evidence="1 2">2285-97</strain>
    </source>
</reference>
<evidence type="ECO:0000313" key="1">
    <source>
        <dbReference type="EMBL" id="EHJ57531.1"/>
    </source>
</evidence>
<sequence>MKTTFIVDQSNKHHVELASFLKEHFNHLFLFESETNENADQSDFFFVFDNSDNHDEQNTIYFNNLKEHRYYFDLNHHIFTDTKKLLELSQFLTNFYLEKRQFILDFFPLQARLFDKNGKLQYHNQKLDPFFQLNDDEDMESWSLKELKETQKAKHYLVPQQSFDQILVQSYFGFYDQSQLKQVLDLTYDIKPLIKMYLEETAQAIVGWSDVTSGPSISNDF</sequence>
<organism evidence="1 2">
    <name type="scientific">Streptococcus urinalis 2285-97</name>
    <dbReference type="NCBI Taxonomy" id="764291"/>
    <lineage>
        <taxon>Bacteria</taxon>
        <taxon>Bacillati</taxon>
        <taxon>Bacillota</taxon>
        <taxon>Bacilli</taxon>
        <taxon>Lactobacillales</taxon>
        <taxon>Streptococcaceae</taxon>
        <taxon>Streptococcus</taxon>
    </lineage>
</organism>
<dbReference type="RefSeq" id="WP_006740235.1">
    <property type="nucleotide sequence ID" value="NZ_AEUZ02000001.1"/>
</dbReference>
<proteinExistence type="predicted"/>